<dbReference type="InterPro" id="IPR001867">
    <property type="entry name" value="OmpR/PhoB-type_DNA-bd"/>
</dbReference>
<proteinExistence type="predicted"/>
<dbReference type="GO" id="GO:0000160">
    <property type="term" value="P:phosphorelay signal transduction system"/>
    <property type="evidence" value="ECO:0007669"/>
    <property type="project" value="InterPro"/>
</dbReference>
<name>B7SUU0_ACITH</name>
<dbReference type="AlphaFoldDB" id="B7SUU0"/>
<keyword evidence="1 2" id="KW-0238">DNA-binding</keyword>
<keyword evidence="3" id="KW-0812">Transmembrane</keyword>
<organism evidence="5">
    <name type="scientific">Acidithiobacillus thiooxidans</name>
    <name type="common">Thiobacillus thiooxidans</name>
    <dbReference type="NCBI Taxonomy" id="930"/>
    <lineage>
        <taxon>Bacteria</taxon>
        <taxon>Pseudomonadati</taxon>
        <taxon>Pseudomonadota</taxon>
        <taxon>Acidithiobacillia</taxon>
        <taxon>Acidithiobacillales</taxon>
        <taxon>Acidithiobacillaceae</taxon>
        <taxon>Acidithiobacillus</taxon>
    </lineage>
</organism>
<evidence type="ECO:0000313" key="5">
    <source>
        <dbReference type="EMBL" id="ACI62902.1"/>
    </source>
</evidence>
<dbReference type="EMBL" id="EU746965">
    <property type="protein sequence ID" value="ACI62902.1"/>
    <property type="molecule type" value="Genomic_DNA"/>
</dbReference>
<dbReference type="InterPro" id="IPR036388">
    <property type="entry name" value="WH-like_DNA-bd_sf"/>
</dbReference>
<evidence type="ECO:0000259" key="4">
    <source>
        <dbReference type="PROSITE" id="PS51755"/>
    </source>
</evidence>
<keyword evidence="3" id="KW-0472">Membrane</keyword>
<feature type="DNA-binding region" description="OmpR/PhoB-type" evidence="2">
    <location>
        <begin position="188"/>
        <end position="287"/>
    </location>
</feature>
<dbReference type="GO" id="GO:0006355">
    <property type="term" value="P:regulation of DNA-templated transcription"/>
    <property type="evidence" value="ECO:0007669"/>
    <property type="project" value="InterPro"/>
</dbReference>
<feature type="domain" description="OmpR/PhoB-type" evidence="4">
    <location>
        <begin position="188"/>
        <end position="287"/>
    </location>
</feature>
<dbReference type="InterPro" id="IPR016032">
    <property type="entry name" value="Sig_transdc_resp-reg_C-effctor"/>
</dbReference>
<evidence type="ECO:0000256" key="2">
    <source>
        <dbReference type="PROSITE-ProRule" id="PRU01091"/>
    </source>
</evidence>
<dbReference type="Pfam" id="PF00486">
    <property type="entry name" value="Trans_reg_C"/>
    <property type="match status" value="1"/>
</dbReference>
<feature type="transmembrane region" description="Helical" evidence="3">
    <location>
        <begin position="21"/>
        <end position="45"/>
    </location>
</feature>
<dbReference type="CDD" id="cd00383">
    <property type="entry name" value="trans_reg_C"/>
    <property type="match status" value="1"/>
</dbReference>
<reference evidence="5" key="1">
    <citation type="submission" date="2008-05" db="EMBL/GenBank/DDBJ databases">
        <title>Microbial iron management mechanisms in extremely acidic environments: comparative genomics evidence for diversity and versatility.</title>
        <authorList>
            <person name="Osorio H.M."/>
            <person name="Martinez V."/>
            <person name="Nieto P.A."/>
            <person name="Holmes D.S."/>
            <person name="Quatrini R."/>
        </authorList>
    </citation>
    <scope>NUCLEOTIDE SEQUENCE</scope>
</reference>
<dbReference type="Gene3D" id="1.10.10.10">
    <property type="entry name" value="Winged helix-like DNA-binding domain superfamily/Winged helix DNA-binding domain"/>
    <property type="match status" value="1"/>
</dbReference>
<dbReference type="SUPFAM" id="SSF46894">
    <property type="entry name" value="C-terminal effector domain of the bipartite response regulators"/>
    <property type="match status" value="1"/>
</dbReference>
<keyword evidence="3" id="KW-1133">Transmembrane helix</keyword>
<evidence type="ECO:0000256" key="1">
    <source>
        <dbReference type="ARBA" id="ARBA00023125"/>
    </source>
</evidence>
<dbReference type="GO" id="GO:0003677">
    <property type="term" value="F:DNA binding"/>
    <property type="evidence" value="ECO:0007669"/>
    <property type="project" value="UniProtKB-UniRule"/>
</dbReference>
<dbReference type="SMART" id="SM00862">
    <property type="entry name" value="Trans_reg_C"/>
    <property type="match status" value="1"/>
</dbReference>
<evidence type="ECO:0000256" key="3">
    <source>
        <dbReference type="SAM" id="Phobius"/>
    </source>
</evidence>
<accession>B7SUU0</accession>
<dbReference type="PROSITE" id="PS51755">
    <property type="entry name" value="OMPR_PHOB"/>
    <property type="match status" value="1"/>
</dbReference>
<protein>
    <submittedName>
        <fullName evidence="5">RND efflux system AcrBt</fullName>
    </submittedName>
</protein>
<sequence>MDSKSVHSPTGLSEHCRKIHMFFHSIIPFISVHLHWIVVEGLAWLHMPTAKSMFKSDPDIVVLSPQSDHHESRLLQSINLHTAYIVQTVTSALDFEKLLNHSNRPVLITNGWNDEIRELLLVLQKNYGSDLPFLVMAEAHNALLGSLAEDAIHSGAQTFIPWSLGTAPLLAYLHRLLEPVPSSGCSAAERIKSTHISINHKARIVNIDDQKIYLPRNLYNLFCCMTQNPGEALSYQQLTQALKNGKKVFIAPNTLVVKIYRLRRLFEHTGLHHWMETVPGFGYRYSGPKIHIMN</sequence>